<accession>A0A0E9RRL4</accession>
<evidence type="ECO:0000313" key="1">
    <source>
        <dbReference type="EMBL" id="JAH31769.1"/>
    </source>
</evidence>
<dbReference type="EMBL" id="GBXM01076808">
    <property type="protein sequence ID" value="JAH31769.1"/>
    <property type="molecule type" value="Transcribed_RNA"/>
</dbReference>
<reference evidence="1" key="2">
    <citation type="journal article" date="2015" name="Fish Shellfish Immunol.">
        <title>Early steps in the European eel (Anguilla anguilla)-Vibrio vulnificus interaction in the gills: Role of the RtxA13 toxin.</title>
        <authorList>
            <person name="Callol A."/>
            <person name="Pajuelo D."/>
            <person name="Ebbesson L."/>
            <person name="Teles M."/>
            <person name="MacKenzie S."/>
            <person name="Amaro C."/>
        </authorList>
    </citation>
    <scope>NUCLEOTIDE SEQUENCE</scope>
</reference>
<reference evidence="1" key="1">
    <citation type="submission" date="2014-11" db="EMBL/GenBank/DDBJ databases">
        <authorList>
            <person name="Amaro Gonzalez C."/>
        </authorList>
    </citation>
    <scope>NUCLEOTIDE SEQUENCE</scope>
</reference>
<proteinExistence type="predicted"/>
<dbReference type="AlphaFoldDB" id="A0A0E9RRL4"/>
<name>A0A0E9RRL4_ANGAN</name>
<protein>
    <submittedName>
        <fullName evidence="1">Uncharacterized protein</fullName>
    </submittedName>
</protein>
<sequence length="25" mass="2947">MSRELSLVTQRLQVQFPGRTLLLYP</sequence>
<organism evidence="1">
    <name type="scientific">Anguilla anguilla</name>
    <name type="common">European freshwater eel</name>
    <name type="synonym">Muraena anguilla</name>
    <dbReference type="NCBI Taxonomy" id="7936"/>
    <lineage>
        <taxon>Eukaryota</taxon>
        <taxon>Metazoa</taxon>
        <taxon>Chordata</taxon>
        <taxon>Craniata</taxon>
        <taxon>Vertebrata</taxon>
        <taxon>Euteleostomi</taxon>
        <taxon>Actinopterygii</taxon>
        <taxon>Neopterygii</taxon>
        <taxon>Teleostei</taxon>
        <taxon>Anguilliformes</taxon>
        <taxon>Anguillidae</taxon>
        <taxon>Anguilla</taxon>
    </lineage>
</organism>